<dbReference type="OMA" id="HNDICTH"/>
<evidence type="ECO:0000256" key="10">
    <source>
        <dbReference type="ARBA" id="ARBA00023277"/>
    </source>
</evidence>
<reference evidence="20 21" key="1">
    <citation type="journal article" date="2013" name="BMC Genomics">
        <title>Genomics-driven discovery of the pneumocandin biosynthetic gene cluster in the fungus Glarea lozoyensis.</title>
        <authorList>
            <person name="Chen L."/>
            <person name="Yue Q."/>
            <person name="Zhang X."/>
            <person name="Xiang M."/>
            <person name="Wang C."/>
            <person name="Li S."/>
            <person name="Che Y."/>
            <person name="Ortiz-Lopez F.J."/>
            <person name="Bills G.F."/>
            <person name="Liu X."/>
            <person name="An Z."/>
        </authorList>
    </citation>
    <scope>NUCLEOTIDE SEQUENCE [LARGE SCALE GENOMIC DNA]</scope>
    <source>
        <strain evidence="21">ATCC 20868 / MF5171</strain>
    </source>
</reference>
<dbReference type="InterPro" id="IPR026891">
    <property type="entry name" value="Fn3-like"/>
</dbReference>
<dbReference type="SUPFAM" id="SSF52279">
    <property type="entry name" value="Beta-D-glucan exohydrolase, C-terminal domain"/>
    <property type="match status" value="1"/>
</dbReference>
<evidence type="ECO:0000256" key="2">
    <source>
        <dbReference type="ARBA" id="ARBA00004613"/>
    </source>
</evidence>
<keyword evidence="8" id="KW-0378">Hydrolase</keyword>
<keyword evidence="11 20" id="KW-0326">Glycosidase</keyword>
<dbReference type="PANTHER" id="PTHR42715:SF12">
    <property type="entry name" value="BETA-GLUCOSIDASE G-RELATED"/>
    <property type="match status" value="1"/>
</dbReference>
<dbReference type="STRING" id="1116229.S3D630"/>
<keyword evidence="9" id="KW-0325">Glycoprotein</keyword>
<evidence type="ECO:0000256" key="17">
    <source>
        <dbReference type="ARBA" id="ARBA00041808"/>
    </source>
</evidence>
<dbReference type="GeneID" id="19465266"/>
<evidence type="ECO:0000313" key="20">
    <source>
        <dbReference type="EMBL" id="EPE33200.1"/>
    </source>
</evidence>
<evidence type="ECO:0000256" key="4">
    <source>
        <dbReference type="ARBA" id="ARBA00005336"/>
    </source>
</evidence>
<dbReference type="Gene3D" id="2.60.40.10">
    <property type="entry name" value="Immunoglobulins"/>
    <property type="match status" value="1"/>
</dbReference>
<dbReference type="GO" id="GO:0009251">
    <property type="term" value="P:glucan catabolic process"/>
    <property type="evidence" value="ECO:0007669"/>
    <property type="project" value="TreeGrafter"/>
</dbReference>
<dbReference type="SMART" id="SM01217">
    <property type="entry name" value="Fn3_like"/>
    <property type="match status" value="1"/>
</dbReference>
<dbReference type="SUPFAM" id="SSF51445">
    <property type="entry name" value="(Trans)glycosidases"/>
    <property type="match status" value="1"/>
</dbReference>
<protein>
    <recommendedName>
        <fullName evidence="14">Probable beta-glucosidase G</fullName>
        <ecNumber evidence="5">3.2.1.21</ecNumber>
    </recommendedName>
    <alternativeName>
        <fullName evidence="15">Beta-D-glucoside glucohydrolase G</fullName>
    </alternativeName>
    <alternativeName>
        <fullName evidence="16">Cellobiase G</fullName>
    </alternativeName>
    <alternativeName>
        <fullName evidence="17">Gentiobiase G</fullName>
    </alternativeName>
</protein>
<dbReference type="InterPro" id="IPR017853">
    <property type="entry name" value="GH"/>
</dbReference>
<dbReference type="FunFam" id="3.20.20.300:FF:000002">
    <property type="entry name" value="Probable beta-glucosidase"/>
    <property type="match status" value="1"/>
</dbReference>
<proteinExistence type="inferred from homology"/>
<dbReference type="GO" id="GO:0008422">
    <property type="term" value="F:beta-glucosidase activity"/>
    <property type="evidence" value="ECO:0007669"/>
    <property type="project" value="UniProtKB-EC"/>
</dbReference>
<keyword evidence="12" id="KW-0624">Polysaccharide degradation</keyword>
<keyword evidence="10" id="KW-0119">Carbohydrate metabolism</keyword>
<evidence type="ECO:0000256" key="6">
    <source>
        <dbReference type="ARBA" id="ARBA00022525"/>
    </source>
</evidence>
<dbReference type="Gene3D" id="3.20.20.300">
    <property type="entry name" value="Glycoside hydrolase, family 3, N-terminal domain"/>
    <property type="match status" value="1"/>
</dbReference>
<dbReference type="InterPro" id="IPR013783">
    <property type="entry name" value="Ig-like_fold"/>
</dbReference>
<evidence type="ECO:0000256" key="11">
    <source>
        <dbReference type="ARBA" id="ARBA00023295"/>
    </source>
</evidence>
<dbReference type="InterPro" id="IPR050288">
    <property type="entry name" value="Cellulose_deg_GH3"/>
</dbReference>
<evidence type="ECO:0000256" key="18">
    <source>
        <dbReference type="SAM" id="SignalP"/>
    </source>
</evidence>
<dbReference type="PANTHER" id="PTHR42715">
    <property type="entry name" value="BETA-GLUCOSIDASE"/>
    <property type="match status" value="1"/>
</dbReference>
<evidence type="ECO:0000313" key="21">
    <source>
        <dbReference type="Proteomes" id="UP000016922"/>
    </source>
</evidence>
<dbReference type="PRINTS" id="PR00133">
    <property type="entry name" value="GLHYDRLASE3"/>
</dbReference>
<dbReference type="eggNOG" id="ENOG502SMGM">
    <property type="taxonomic scope" value="Eukaryota"/>
</dbReference>
<comment type="subcellular location">
    <subcellularLocation>
        <location evidence="2">Secreted</location>
    </subcellularLocation>
</comment>
<organism evidence="20 21">
    <name type="scientific">Glarea lozoyensis (strain ATCC 20868 / MF5171)</name>
    <dbReference type="NCBI Taxonomy" id="1116229"/>
    <lineage>
        <taxon>Eukaryota</taxon>
        <taxon>Fungi</taxon>
        <taxon>Dikarya</taxon>
        <taxon>Ascomycota</taxon>
        <taxon>Pezizomycotina</taxon>
        <taxon>Leotiomycetes</taxon>
        <taxon>Helotiales</taxon>
        <taxon>Helotiaceae</taxon>
        <taxon>Glarea</taxon>
    </lineage>
</organism>
<dbReference type="Gene3D" id="3.40.50.1700">
    <property type="entry name" value="Glycoside hydrolase family 3 C-terminal domain"/>
    <property type="match status" value="1"/>
</dbReference>
<accession>S3D630</accession>
<dbReference type="Proteomes" id="UP000016922">
    <property type="component" value="Unassembled WGS sequence"/>
</dbReference>
<keyword evidence="6" id="KW-0964">Secreted</keyword>
<evidence type="ECO:0000256" key="13">
    <source>
        <dbReference type="ARBA" id="ARBA00024983"/>
    </source>
</evidence>
<dbReference type="EMBL" id="KE145358">
    <property type="protein sequence ID" value="EPE33200.1"/>
    <property type="molecule type" value="Genomic_DNA"/>
</dbReference>
<dbReference type="Pfam" id="PF14310">
    <property type="entry name" value="Fn3-like"/>
    <property type="match status" value="1"/>
</dbReference>
<dbReference type="Pfam" id="PF01915">
    <property type="entry name" value="Glyco_hydro_3_C"/>
    <property type="match status" value="1"/>
</dbReference>
<evidence type="ECO:0000256" key="12">
    <source>
        <dbReference type="ARBA" id="ARBA00023326"/>
    </source>
</evidence>
<keyword evidence="7 18" id="KW-0732">Signal</keyword>
<keyword evidence="21" id="KW-1185">Reference proteome</keyword>
<dbReference type="InterPro" id="IPR001764">
    <property type="entry name" value="Glyco_hydro_3_N"/>
</dbReference>
<comment type="pathway">
    <text evidence="3">Glycan metabolism; cellulose degradation.</text>
</comment>
<dbReference type="Pfam" id="PF00933">
    <property type="entry name" value="Glyco_hydro_3"/>
    <property type="match status" value="1"/>
</dbReference>
<evidence type="ECO:0000259" key="19">
    <source>
        <dbReference type="SMART" id="SM01217"/>
    </source>
</evidence>
<dbReference type="RefSeq" id="XP_008079817.1">
    <property type="nucleotide sequence ID" value="XM_008081626.1"/>
</dbReference>
<sequence length="796" mass="85582">MLSLNSGMYSLLAHIFLGFATAADGTHYTSPFVPPPNAEGIGWDAAFARAERLVSNLTLEQKVSLVTGFYGPGGCNGNIAAVESIGFRGLCLQDGPVGIRLADLTSTFPAGLTAAATWDRTLLYDRGRAIGSEFRGKGANVMLGPSAGPMGRHPLGGRNWEGFSPDPYLTGVAMSASIQGIQHEGVQACAKHFIGNEQETNRGGVNVDGKAVDAISSNIDDRTMHELYLWPFADAVKSGVANVMCSYNRVNQTYSCENSKLLNGLLKTELGFQGYVVSDWYATHSGMKAIEAGLDMNMPGPITDADPMALTSYFGKNTTAAVRNGSLPLTRVNDMAHRILTPYFYLQQDKDDFPTVDPSTIYVLLQTYGYSPELIGLPPAPPARDVRSDHKSFIRKMGAAGVVLLKNTNGALPLRNVSNIGVFGNGAGDPSEGLYFEGTKAGSTGLGFEYGTLSVGGGSGTGRSTYILSPLQALRERTNARIQLILNNEFIAGGDLSSIFPIPEVCLVFLKTWASEGYDRSEFENNWNSTAVVNTVAAKCPNTIVITHSGGVNTMPWASNPNVNAILAAHYPGQESGNSIVDILYGEVNPSGHLPYTIPKNESDYDIPIVNITGDAATDSSAWQSDFTEGQLIDYRHFDAKNITPLYEFGFGLSYTTFDITGPLEINKVGSINSSFPDPTRKIVPGGNPDLYTTLFEAKVNVTNTGNLTGATVVQSYLSLQGTDVPAGTPVRVLRGFEKLALNPGGWAVINFPLTRRDVSYWNVERQDWQIPRGQATVSVGFSSRDLRVMERVGLM</sequence>
<dbReference type="EC" id="3.2.1.21" evidence="5"/>
<feature type="domain" description="Fibronectin type III-like" evidence="19">
    <location>
        <begin position="712"/>
        <end position="784"/>
    </location>
</feature>
<feature type="signal peptide" evidence="18">
    <location>
        <begin position="1"/>
        <end position="22"/>
    </location>
</feature>
<evidence type="ECO:0000256" key="1">
    <source>
        <dbReference type="ARBA" id="ARBA00000448"/>
    </source>
</evidence>
<comment type="similarity">
    <text evidence="4">Belongs to the glycosyl hydrolase 3 family.</text>
</comment>
<dbReference type="KEGG" id="glz:GLAREA_06212"/>
<evidence type="ECO:0000256" key="5">
    <source>
        <dbReference type="ARBA" id="ARBA00012744"/>
    </source>
</evidence>
<dbReference type="GO" id="GO:0005576">
    <property type="term" value="C:extracellular region"/>
    <property type="evidence" value="ECO:0007669"/>
    <property type="project" value="UniProtKB-SubCell"/>
</dbReference>
<evidence type="ECO:0000256" key="7">
    <source>
        <dbReference type="ARBA" id="ARBA00022729"/>
    </source>
</evidence>
<evidence type="ECO:0000256" key="8">
    <source>
        <dbReference type="ARBA" id="ARBA00022801"/>
    </source>
</evidence>
<dbReference type="InterPro" id="IPR036962">
    <property type="entry name" value="Glyco_hydro_3_N_sf"/>
</dbReference>
<comment type="function">
    <text evidence="13">Beta-glucosidases are one of a number of cellulolytic enzymes involved in the degradation of cellulosic biomass. Catalyzes the last step releasing glucose from the inhibitory cellobiose.</text>
</comment>
<name>S3D630_GLAL2</name>
<dbReference type="InterPro" id="IPR002772">
    <property type="entry name" value="Glyco_hydro_3_C"/>
</dbReference>
<evidence type="ECO:0000256" key="3">
    <source>
        <dbReference type="ARBA" id="ARBA00004987"/>
    </source>
</evidence>
<comment type="catalytic activity">
    <reaction evidence="1">
        <text>Hydrolysis of terminal, non-reducing beta-D-glucosyl residues with release of beta-D-glucose.</text>
        <dbReference type="EC" id="3.2.1.21"/>
    </reaction>
</comment>
<feature type="chain" id="PRO_5004508140" description="Probable beta-glucosidase G" evidence="18">
    <location>
        <begin position="23"/>
        <end position="796"/>
    </location>
</feature>
<evidence type="ECO:0000256" key="16">
    <source>
        <dbReference type="ARBA" id="ARBA00041601"/>
    </source>
</evidence>
<evidence type="ECO:0000256" key="14">
    <source>
        <dbReference type="ARBA" id="ARBA00039579"/>
    </source>
</evidence>
<gene>
    <name evidence="20" type="ORF">GLAREA_06212</name>
</gene>
<evidence type="ECO:0000256" key="15">
    <source>
        <dbReference type="ARBA" id="ARBA00041276"/>
    </source>
</evidence>
<dbReference type="InterPro" id="IPR036881">
    <property type="entry name" value="Glyco_hydro_3_C_sf"/>
</dbReference>
<dbReference type="OrthoDB" id="416222at2759"/>
<dbReference type="HOGENOM" id="CLU_004542_2_3_1"/>
<evidence type="ECO:0000256" key="9">
    <source>
        <dbReference type="ARBA" id="ARBA00023180"/>
    </source>
</evidence>
<dbReference type="AlphaFoldDB" id="S3D630"/>